<dbReference type="EMBL" id="JBHSWT010000456">
    <property type="protein sequence ID" value="MFC6771668.1"/>
    <property type="molecule type" value="Genomic_DNA"/>
</dbReference>
<comment type="caution">
    <text evidence="1">The sequence shown here is derived from an EMBL/GenBank/DDBJ whole genome shotgun (WGS) entry which is preliminary data.</text>
</comment>
<keyword evidence="2" id="KW-1185">Reference proteome</keyword>
<evidence type="ECO:0000313" key="2">
    <source>
        <dbReference type="Proteomes" id="UP001596274"/>
    </source>
</evidence>
<organism evidence="1 2">
    <name type="scientific">Halorubrum pallidum</name>
    <dbReference type="NCBI Taxonomy" id="1526114"/>
    <lineage>
        <taxon>Archaea</taxon>
        <taxon>Methanobacteriati</taxon>
        <taxon>Methanobacteriota</taxon>
        <taxon>Stenosarchaea group</taxon>
        <taxon>Halobacteria</taxon>
        <taxon>Halobacteriales</taxon>
        <taxon>Haloferacaceae</taxon>
        <taxon>Halorubrum</taxon>
    </lineage>
</organism>
<protein>
    <recommendedName>
        <fullName evidence="3">Secreted protein</fullName>
    </recommendedName>
</protein>
<proteinExistence type="predicted"/>
<dbReference type="Proteomes" id="UP001596274">
    <property type="component" value="Unassembled WGS sequence"/>
</dbReference>
<gene>
    <name evidence="1" type="ORF">ACFQDD_09095</name>
</gene>
<dbReference type="AlphaFoldDB" id="A0ABD5T364"/>
<name>A0ABD5T364_9EURY</name>
<evidence type="ECO:0000313" key="1">
    <source>
        <dbReference type="EMBL" id="MFC6771668.1"/>
    </source>
</evidence>
<evidence type="ECO:0008006" key="3">
    <source>
        <dbReference type="Google" id="ProtNLM"/>
    </source>
</evidence>
<accession>A0ABD5T364</accession>
<reference evidence="1 2" key="1">
    <citation type="journal article" date="2019" name="Int. J. Syst. Evol. Microbiol.">
        <title>The Global Catalogue of Microorganisms (GCM) 10K type strain sequencing project: providing services to taxonomists for standard genome sequencing and annotation.</title>
        <authorList>
            <consortium name="The Broad Institute Genomics Platform"/>
            <consortium name="The Broad Institute Genome Sequencing Center for Infectious Disease"/>
            <person name="Wu L."/>
            <person name="Ma J."/>
        </authorList>
    </citation>
    <scope>NUCLEOTIDE SEQUENCE [LARGE SCALE GENOMIC DNA]</scope>
    <source>
        <strain evidence="1 2">PJ61</strain>
    </source>
</reference>
<sequence length="71" mass="6974">MFSGSGGSLSAVVTAEVEVSCDEAVSLPAVAVIRLLGGVVDADAASATETYATETVAPETAVCAVVLVTED</sequence>